<dbReference type="AlphaFoldDB" id="A0A1I5XQP8"/>
<dbReference type="Gene3D" id="4.10.280.10">
    <property type="entry name" value="Helix-loop-helix DNA-binding domain"/>
    <property type="match status" value="1"/>
</dbReference>
<dbReference type="Proteomes" id="UP000198577">
    <property type="component" value="Unassembled WGS sequence"/>
</dbReference>
<dbReference type="GO" id="GO:0046983">
    <property type="term" value="F:protein dimerization activity"/>
    <property type="evidence" value="ECO:0007669"/>
    <property type="project" value="InterPro"/>
</dbReference>
<name>A0A1I5XQP8_9FIRM</name>
<gene>
    <name evidence="1" type="ORF">SAMN05444406_12928</name>
</gene>
<proteinExistence type="predicted"/>
<evidence type="ECO:0000313" key="2">
    <source>
        <dbReference type="Proteomes" id="UP000198577"/>
    </source>
</evidence>
<dbReference type="SUPFAM" id="SSF140500">
    <property type="entry name" value="BAS1536-like"/>
    <property type="match status" value="1"/>
</dbReference>
<dbReference type="InterPro" id="IPR036638">
    <property type="entry name" value="HLH_DNA-bd_sf"/>
</dbReference>
<sequence>MEQSRLKELLLRIEALRKCMNELISQNELQDAKILEISRQLDELLLKYYEIIKNKQ</sequence>
<dbReference type="OrthoDB" id="2470271at2"/>
<dbReference type="EMBL" id="FOXR01000029">
    <property type="protein sequence ID" value="SFQ34274.1"/>
    <property type="molecule type" value="Genomic_DNA"/>
</dbReference>
<evidence type="ECO:0000313" key="1">
    <source>
        <dbReference type="EMBL" id="SFQ34274.1"/>
    </source>
</evidence>
<dbReference type="Pfam" id="PF09388">
    <property type="entry name" value="SpoOE-like"/>
    <property type="match status" value="1"/>
</dbReference>
<dbReference type="InterPro" id="IPR037208">
    <property type="entry name" value="Spo0E-like_sf"/>
</dbReference>
<dbReference type="GO" id="GO:0043937">
    <property type="term" value="P:regulation of sporulation"/>
    <property type="evidence" value="ECO:0007669"/>
    <property type="project" value="InterPro"/>
</dbReference>
<dbReference type="InterPro" id="IPR018540">
    <property type="entry name" value="Spo0E-like"/>
</dbReference>
<organism evidence="1 2">
    <name type="scientific">Caldicoprobacter faecalis</name>
    <dbReference type="NCBI Taxonomy" id="937334"/>
    <lineage>
        <taxon>Bacteria</taxon>
        <taxon>Bacillati</taxon>
        <taxon>Bacillota</taxon>
        <taxon>Clostridia</taxon>
        <taxon>Caldicoprobacterales</taxon>
        <taxon>Caldicoprobacteraceae</taxon>
        <taxon>Caldicoprobacter</taxon>
    </lineage>
</organism>
<accession>A0A1I5XQP8</accession>
<protein>
    <submittedName>
        <fullName evidence="1">Spo0E like sporulation regulatory protein</fullName>
    </submittedName>
</protein>
<reference evidence="1 2" key="1">
    <citation type="submission" date="2016-10" db="EMBL/GenBank/DDBJ databases">
        <authorList>
            <person name="de Groot N.N."/>
        </authorList>
    </citation>
    <scope>NUCLEOTIDE SEQUENCE [LARGE SCALE GENOMIC DNA]</scope>
    <source>
        <strain evidence="1 2">DSM 20678</strain>
    </source>
</reference>
<dbReference type="RefSeq" id="WP_084054639.1">
    <property type="nucleotide sequence ID" value="NZ_FOXR01000029.1"/>
</dbReference>
<keyword evidence="2" id="KW-1185">Reference proteome</keyword>